<evidence type="ECO:0000313" key="2">
    <source>
        <dbReference type="Proteomes" id="UP000887574"/>
    </source>
</evidence>
<reference evidence="3" key="1">
    <citation type="submission" date="2022-11" db="UniProtKB">
        <authorList>
            <consortium name="WormBaseParasite"/>
        </authorList>
    </citation>
    <scope>IDENTIFICATION</scope>
</reference>
<dbReference type="AlphaFoldDB" id="A0A915DPS7"/>
<dbReference type="Proteomes" id="UP000887574">
    <property type="component" value="Unplaced"/>
</dbReference>
<proteinExistence type="predicted"/>
<evidence type="ECO:0000313" key="3">
    <source>
        <dbReference type="WBParaSite" id="jg21633"/>
    </source>
</evidence>
<protein>
    <submittedName>
        <fullName evidence="3">Uncharacterized protein</fullName>
    </submittedName>
</protein>
<sequence length="168" mass="18695">MNSFAHAYLSYYVLIRRKEKWKKAPCNPLLLRLSAVEKKKVKKGTGTFPNLPQPEFLRSSSIYASRWLRVNGRNRALPGVSNDGSSDGPAAASNLSFPWIAEIQALRNQLAEALKKGRNSSKQANIHQSEKAAIQANEEAVEAKKEAIEAKKEAVEPKKEAVELKQKP</sequence>
<dbReference type="WBParaSite" id="jg21633">
    <property type="protein sequence ID" value="jg21633"/>
    <property type="gene ID" value="jg21633"/>
</dbReference>
<feature type="coiled-coil region" evidence="1">
    <location>
        <begin position="103"/>
        <end position="154"/>
    </location>
</feature>
<accession>A0A915DPS7</accession>
<organism evidence="2 3">
    <name type="scientific">Ditylenchus dipsaci</name>
    <dbReference type="NCBI Taxonomy" id="166011"/>
    <lineage>
        <taxon>Eukaryota</taxon>
        <taxon>Metazoa</taxon>
        <taxon>Ecdysozoa</taxon>
        <taxon>Nematoda</taxon>
        <taxon>Chromadorea</taxon>
        <taxon>Rhabditida</taxon>
        <taxon>Tylenchina</taxon>
        <taxon>Tylenchomorpha</taxon>
        <taxon>Sphaerularioidea</taxon>
        <taxon>Anguinidae</taxon>
        <taxon>Anguininae</taxon>
        <taxon>Ditylenchus</taxon>
    </lineage>
</organism>
<keyword evidence="2" id="KW-1185">Reference proteome</keyword>
<evidence type="ECO:0000256" key="1">
    <source>
        <dbReference type="SAM" id="Coils"/>
    </source>
</evidence>
<name>A0A915DPS7_9BILA</name>
<keyword evidence="1" id="KW-0175">Coiled coil</keyword>